<dbReference type="SMART" id="SM00382">
    <property type="entry name" value="AAA"/>
    <property type="match status" value="2"/>
</dbReference>
<protein>
    <submittedName>
        <fullName evidence="7">ABC transporter ATP-binding protein</fullName>
    </submittedName>
</protein>
<evidence type="ECO:0000256" key="5">
    <source>
        <dbReference type="SAM" id="MobiDB-lite"/>
    </source>
</evidence>
<dbReference type="NCBIfam" id="NF008453">
    <property type="entry name" value="PRK11308.1"/>
    <property type="match status" value="2"/>
</dbReference>
<comment type="caution">
    <text evidence="7">The sequence shown here is derived from an EMBL/GenBank/DDBJ whole genome shotgun (WGS) entry which is preliminary data.</text>
</comment>
<sequence length="573" mass="61103">MSAVENTPGTLLRLEGLRVAYPGGPAAVDGLSLTVPSGSSVAIVGESGSGKSTTLHALLGLTPRTARVGFDRLEFDSGNGSGGLRRIEDPRELRGRSVGLVPQDPIRSLDPLMRIGAHFAELHRHFLGLADRAESRVRTIASLEAVGVDRPELRLRQYPHELSGGQRQRILIALALIGEPRLLLADEPTSNLDATVQRRVLDLFDEVRTARGLSVLLVTHDIAVAGERADHLVVMRAGRVVESGTADEVLGDPKDPYTRQLLASQPSALPARPAFRAESPPRVVLEARGLTKSFAGGRGQERVDAVREVSLTLHRGQTVAVVGESGAGKSTLLRLLTGLERADSGAVLLDGDEVRGSGSGSRGGRFGRKARADFARRVQLVYQNPARSLNPSLPVGRVIAEPLEAHRVGGARSRAERVRELLEQVELPPDIAERRPGQLSGGQAQRVAIARALALEPEVVVLDEPVSALDQAVQFALLRLLDELQRRLGIAYLLVSHDLGVVRAVADEVIVMHRGRVEERGDTRSVFTAPASPHTRALLDAVPALSSSFSSASSVSSASSASSASSHDRTSQP</sequence>
<dbReference type="PANTHER" id="PTHR43776:SF7">
    <property type="entry name" value="D,D-DIPEPTIDE TRANSPORT ATP-BINDING PROTEIN DDPF-RELATED"/>
    <property type="match status" value="1"/>
</dbReference>
<feature type="domain" description="ABC transporter" evidence="6">
    <location>
        <begin position="285"/>
        <end position="539"/>
    </location>
</feature>
<keyword evidence="3" id="KW-0547">Nucleotide-binding</keyword>
<dbReference type="InterPro" id="IPR003593">
    <property type="entry name" value="AAA+_ATPase"/>
</dbReference>
<accession>A0ABW0AMP1</accession>
<dbReference type="EMBL" id="JBHSKP010000009">
    <property type="protein sequence ID" value="MFC5153287.1"/>
    <property type="molecule type" value="Genomic_DNA"/>
</dbReference>
<feature type="compositionally biased region" description="Low complexity" evidence="5">
    <location>
        <begin position="551"/>
        <end position="565"/>
    </location>
</feature>
<dbReference type="Pfam" id="PF08352">
    <property type="entry name" value="oligo_HPY"/>
    <property type="match status" value="2"/>
</dbReference>
<keyword evidence="8" id="KW-1185">Reference proteome</keyword>
<evidence type="ECO:0000313" key="7">
    <source>
        <dbReference type="EMBL" id="MFC5153287.1"/>
    </source>
</evidence>
<feature type="region of interest" description="Disordered" evidence="5">
    <location>
        <begin position="551"/>
        <end position="573"/>
    </location>
</feature>
<gene>
    <name evidence="7" type="ORF">ACFPRH_16245</name>
</gene>
<dbReference type="InterPro" id="IPR013563">
    <property type="entry name" value="Oligopep_ABC_C"/>
</dbReference>
<evidence type="ECO:0000256" key="2">
    <source>
        <dbReference type="ARBA" id="ARBA00022448"/>
    </source>
</evidence>
<dbReference type="PROSITE" id="PS50893">
    <property type="entry name" value="ABC_TRANSPORTER_2"/>
    <property type="match status" value="2"/>
</dbReference>
<name>A0ABW0AMP1_9ACTN</name>
<dbReference type="GO" id="GO:0005524">
    <property type="term" value="F:ATP binding"/>
    <property type="evidence" value="ECO:0007669"/>
    <property type="project" value="UniProtKB-KW"/>
</dbReference>
<evidence type="ECO:0000256" key="4">
    <source>
        <dbReference type="ARBA" id="ARBA00022840"/>
    </source>
</evidence>
<dbReference type="PROSITE" id="PS00211">
    <property type="entry name" value="ABC_TRANSPORTER_1"/>
    <property type="match status" value="2"/>
</dbReference>
<evidence type="ECO:0000313" key="8">
    <source>
        <dbReference type="Proteomes" id="UP001596160"/>
    </source>
</evidence>
<dbReference type="Proteomes" id="UP001596160">
    <property type="component" value="Unassembled WGS sequence"/>
</dbReference>
<dbReference type="InterPro" id="IPR050319">
    <property type="entry name" value="ABC_transp_ATP-bind"/>
</dbReference>
<dbReference type="SUPFAM" id="SSF52540">
    <property type="entry name" value="P-loop containing nucleoside triphosphate hydrolases"/>
    <property type="match status" value="2"/>
</dbReference>
<dbReference type="Gene3D" id="3.40.50.300">
    <property type="entry name" value="P-loop containing nucleotide triphosphate hydrolases"/>
    <property type="match status" value="2"/>
</dbReference>
<proteinExistence type="inferred from homology"/>
<dbReference type="CDD" id="cd03257">
    <property type="entry name" value="ABC_NikE_OppD_transporters"/>
    <property type="match status" value="2"/>
</dbReference>
<evidence type="ECO:0000256" key="1">
    <source>
        <dbReference type="ARBA" id="ARBA00005417"/>
    </source>
</evidence>
<evidence type="ECO:0000259" key="6">
    <source>
        <dbReference type="PROSITE" id="PS50893"/>
    </source>
</evidence>
<dbReference type="PANTHER" id="PTHR43776">
    <property type="entry name" value="TRANSPORT ATP-BINDING PROTEIN"/>
    <property type="match status" value="1"/>
</dbReference>
<reference evidence="8" key="1">
    <citation type="journal article" date="2019" name="Int. J. Syst. Evol. Microbiol.">
        <title>The Global Catalogue of Microorganisms (GCM) 10K type strain sequencing project: providing services to taxonomists for standard genome sequencing and annotation.</title>
        <authorList>
            <consortium name="The Broad Institute Genomics Platform"/>
            <consortium name="The Broad Institute Genome Sequencing Center for Infectious Disease"/>
            <person name="Wu L."/>
            <person name="Ma J."/>
        </authorList>
    </citation>
    <scope>NUCLEOTIDE SEQUENCE [LARGE SCALE GENOMIC DNA]</scope>
    <source>
        <strain evidence="8">PCU 266</strain>
    </source>
</reference>
<dbReference type="InterPro" id="IPR027417">
    <property type="entry name" value="P-loop_NTPase"/>
</dbReference>
<dbReference type="InterPro" id="IPR003439">
    <property type="entry name" value="ABC_transporter-like_ATP-bd"/>
</dbReference>
<comment type="similarity">
    <text evidence="1">Belongs to the ABC transporter superfamily.</text>
</comment>
<evidence type="ECO:0000256" key="3">
    <source>
        <dbReference type="ARBA" id="ARBA00022741"/>
    </source>
</evidence>
<dbReference type="Pfam" id="PF00005">
    <property type="entry name" value="ABC_tran"/>
    <property type="match status" value="2"/>
</dbReference>
<keyword evidence="2" id="KW-0813">Transport</keyword>
<dbReference type="InterPro" id="IPR017871">
    <property type="entry name" value="ABC_transporter-like_CS"/>
</dbReference>
<feature type="domain" description="ABC transporter" evidence="6">
    <location>
        <begin position="12"/>
        <end position="262"/>
    </location>
</feature>
<dbReference type="RefSeq" id="WP_344479797.1">
    <property type="nucleotide sequence ID" value="NZ_BAAASB010000013.1"/>
</dbReference>
<organism evidence="7 8">
    <name type="scientific">Streptomyces amakusaensis</name>
    <dbReference type="NCBI Taxonomy" id="67271"/>
    <lineage>
        <taxon>Bacteria</taxon>
        <taxon>Bacillati</taxon>
        <taxon>Actinomycetota</taxon>
        <taxon>Actinomycetes</taxon>
        <taxon>Kitasatosporales</taxon>
        <taxon>Streptomycetaceae</taxon>
        <taxon>Streptomyces</taxon>
    </lineage>
</organism>
<keyword evidence="4 7" id="KW-0067">ATP-binding</keyword>